<dbReference type="InterPro" id="IPR008271">
    <property type="entry name" value="Ser/Thr_kinase_AS"/>
</dbReference>
<dbReference type="GO" id="GO:0005737">
    <property type="term" value="C:cytoplasm"/>
    <property type="evidence" value="ECO:0007669"/>
    <property type="project" value="UniProtKB-ARBA"/>
</dbReference>
<sequence length="813" mass="90019">MKVVPGSDATPLNVLEYEAFAKEYLPKNAFDYYASGADDMVTLRENREAFKRFVLRPRVLRDVSSIDTRTTLLGQEVSSPVCIAPTAMQCMAHPVGERGSASAAAKFGAGYILSSLSTTSLEDVAIANEHGLRWFQLYVFKDRDITRDLVLRAEKAGYKAIVLTVDTPVLGHREPDVRNKFHLPTHLHLANYANVGGKHAHGVRSLQDSGLAHYVGTLFDLTLNWKDVQWLKSITKLPVVVKGVMTAEDAVMAVEMGCEGILVSNHGARQLDGVSSTIEALAEVVAAVKGRAEVYLDGGIRRGTDVFKALALGARAVFLGRPVLWGLTHSGEEGVFNVLKILNEELKHAMMFSGTARLADIGMTMEGLTLKNWKVGAKLGAGACSDVFAGAYNSHAHLRTIEYIHSKNILYVDVKPENFMVDARDESQVYCADFGIAERYIMATGKHKEYKTGGAIVGTPTFLSLNCHRGDSASRRDDVEALLNVLIYMLRGDLPWQQAKSDAEGAQIKHDTSVESLCATLPKEWTTMMKAARECGFEEKPKYELFESYFQKLGAKPDSTQPYRWGTMVPSMASTYDRLVRSGAIAQDAETQLEILRHLELVDVPESQRAGIRTLHRIHFERFVRLQQQQRKDNVERISARRSELRARVRSLWRQEDGSDESGVTLEMITASAPGLFQKPGEDKKTAKTAIGSKSAQTTEEEEDIDPRLRSCDPDLIAKIEMEIVDYGDPVTFDDIGYSGADVRALCTEAAMGPIRSCPDIRTMDADAVRPISLEDFNAALRGVRSSVAAKDLEFYREWNAEFGSFEFVGHED</sequence>
<evidence type="ECO:0000256" key="3">
    <source>
        <dbReference type="ARBA" id="ARBA00022840"/>
    </source>
</evidence>
<dbReference type="GO" id="GO:0010181">
    <property type="term" value="F:FMN binding"/>
    <property type="evidence" value="ECO:0007669"/>
    <property type="project" value="InterPro"/>
</dbReference>
<dbReference type="PROSITE" id="PS00557">
    <property type="entry name" value="FMN_HYDROXY_ACID_DH_1"/>
    <property type="match status" value="1"/>
</dbReference>
<keyword evidence="2" id="KW-0547">Nucleotide-binding</keyword>
<dbReference type="PANTHER" id="PTHR10578">
    <property type="entry name" value="S -2-HYDROXY-ACID OXIDASE-RELATED"/>
    <property type="match status" value="1"/>
</dbReference>
<evidence type="ECO:0000259" key="7">
    <source>
        <dbReference type="PROSITE" id="PS50011"/>
    </source>
</evidence>
<protein>
    <submittedName>
        <fullName evidence="9">Uncharacterized protein</fullName>
    </submittedName>
</protein>
<dbReference type="GO" id="GO:0016491">
    <property type="term" value="F:oxidoreductase activity"/>
    <property type="evidence" value="ECO:0007669"/>
    <property type="project" value="UniProtKB-KW"/>
</dbReference>
<dbReference type="PROSITE" id="PS50011">
    <property type="entry name" value="PROTEIN_KINASE_DOM"/>
    <property type="match status" value="1"/>
</dbReference>
<dbReference type="InterPro" id="IPR015415">
    <property type="entry name" value="Spast_Vps4_C"/>
</dbReference>
<dbReference type="PANTHER" id="PTHR10578:SF149">
    <property type="entry name" value="2-HYDROXYACID OXIDASE 2"/>
    <property type="match status" value="1"/>
</dbReference>
<dbReference type="InterPro" id="IPR008259">
    <property type="entry name" value="FMN_hydac_DH_AS"/>
</dbReference>
<dbReference type="InterPro" id="IPR027417">
    <property type="entry name" value="P-loop_NTPase"/>
</dbReference>
<dbReference type="AlphaFoldDB" id="A0AAD5LF80"/>
<evidence type="ECO:0000256" key="1">
    <source>
        <dbReference type="ARBA" id="ARBA00001917"/>
    </source>
</evidence>
<dbReference type="GO" id="GO:0004672">
    <property type="term" value="F:protein kinase activity"/>
    <property type="evidence" value="ECO:0007669"/>
    <property type="project" value="InterPro"/>
</dbReference>
<dbReference type="Gene3D" id="1.10.8.60">
    <property type="match status" value="1"/>
</dbReference>
<dbReference type="Gene3D" id="3.20.20.70">
    <property type="entry name" value="Aldolase class I"/>
    <property type="match status" value="1"/>
</dbReference>
<evidence type="ECO:0000256" key="5">
    <source>
        <dbReference type="ARBA" id="ARBA00024042"/>
    </source>
</evidence>
<evidence type="ECO:0000256" key="4">
    <source>
        <dbReference type="ARBA" id="ARBA00023002"/>
    </source>
</evidence>
<comment type="caution">
    <text evidence="9">The sequence shown here is derived from an EMBL/GenBank/DDBJ whole genome shotgun (WGS) entry which is preliminary data.</text>
</comment>
<dbReference type="Gene3D" id="1.10.510.10">
    <property type="entry name" value="Transferase(Phosphotransferase) domain 1"/>
    <property type="match status" value="1"/>
</dbReference>
<dbReference type="InterPro" id="IPR012133">
    <property type="entry name" value="Alpha-hydoxy_acid_DH_FMN"/>
</dbReference>
<feature type="domain" description="Protein kinase" evidence="7">
    <location>
        <begin position="248"/>
        <end position="550"/>
    </location>
</feature>
<dbReference type="Pfam" id="PF00069">
    <property type="entry name" value="Pkinase"/>
    <property type="match status" value="1"/>
</dbReference>
<dbReference type="SUPFAM" id="SSF51395">
    <property type="entry name" value="FMN-linked oxidoreductases"/>
    <property type="match status" value="1"/>
</dbReference>
<evidence type="ECO:0000313" key="10">
    <source>
        <dbReference type="Proteomes" id="UP001209570"/>
    </source>
</evidence>
<comment type="similarity">
    <text evidence="5">Belongs to the FMN-dependent alpha-hydroxy acid dehydrogenase family.</text>
</comment>
<dbReference type="PROSITE" id="PS51349">
    <property type="entry name" value="FMN_HYDROXY_ACID_DH_2"/>
    <property type="match status" value="1"/>
</dbReference>
<evidence type="ECO:0000256" key="2">
    <source>
        <dbReference type="ARBA" id="ARBA00022741"/>
    </source>
</evidence>
<keyword evidence="10" id="KW-1185">Reference proteome</keyword>
<proteinExistence type="inferred from homology"/>
<evidence type="ECO:0000256" key="6">
    <source>
        <dbReference type="SAM" id="MobiDB-lite"/>
    </source>
</evidence>
<comment type="cofactor">
    <cofactor evidence="1">
        <name>FMN</name>
        <dbReference type="ChEBI" id="CHEBI:58210"/>
    </cofactor>
</comment>
<dbReference type="SUPFAM" id="SSF56112">
    <property type="entry name" value="Protein kinase-like (PK-like)"/>
    <property type="match status" value="1"/>
</dbReference>
<dbReference type="InterPro" id="IPR000719">
    <property type="entry name" value="Prot_kinase_dom"/>
</dbReference>
<dbReference type="GO" id="GO:0005524">
    <property type="term" value="F:ATP binding"/>
    <property type="evidence" value="ECO:0007669"/>
    <property type="project" value="UniProtKB-KW"/>
</dbReference>
<evidence type="ECO:0000259" key="8">
    <source>
        <dbReference type="PROSITE" id="PS51349"/>
    </source>
</evidence>
<dbReference type="Pfam" id="PF09336">
    <property type="entry name" value="Vps4_C"/>
    <property type="match status" value="1"/>
</dbReference>
<keyword evidence="4" id="KW-0560">Oxidoreductase</keyword>
<dbReference type="FunFam" id="3.20.20.70:FF:000056">
    <property type="entry name" value="hydroxyacid oxidase 2"/>
    <property type="match status" value="1"/>
</dbReference>
<dbReference type="Proteomes" id="UP001209570">
    <property type="component" value="Unassembled WGS sequence"/>
</dbReference>
<dbReference type="Pfam" id="PF01070">
    <property type="entry name" value="FMN_dh"/>
    <property type="match status" value="1"/>
</dbReference>
<dbReference type="InterPro" id="IPR013785">
    <property type="entry name" value="Aldolase_TIM"/>
</dbReference>
<evidence type="ECO:0000313" key="9">
    <source>
        <dbReference type="EMBL" id="KAJ0397420.1"/>
    </source>
</evidence>
<dbReference type="EMBL" id="JAKCXM010000253">
    <property type="protein sequence ID" value="KAJ0397420.1"/>
    <property type="molecule type" value="Genomic_DNA"/>
</dbReference>
<organism evidence="9 10">
    <name type="scientific">Pythium insidiosum</name>
    <name type="common">Pythiosis disease agent</name>
    <dbReference type="NCBI Taxonomy" id="114742"/>
    <lineage>
        <taxon>Eukaryota</taxon>
        <taxon>Sar</taxon>
        <taxon>Stramenopiles</taxon>
        <taxon>Oomycota</taxon>
        <taxon>Peronosporomycetes</taxon>
        <taxon>Pythiales</taxon>
        <taxon>Pythiaceae</taxon>
        <taxon>Pythium</taxon>
    </lineage>
</organism>
<dbReference type="InterPro" id="IPR011009">
    <property type="entry name" value="Kinase-like_dom_sf"/>
</dbReference>
<accession>A0AAD5LF80</accession>
<name>A0AAD5LF80_PYTIN</name>
<dbReference type="InterPro" id="IPR000262">
    <property type="entry name" value="FMN-dep_DH"/>
</dbReference>
<dbReference type="PROSITE" id="PS00108">
    <property type="entry name" value="PROTEIN_KINASE_ST"/>
    <property type="match status" value="1"/>
</dbReference>
<reference evidence="9" key="1">
    <citation type="submission" date="2021-12" db="EMBL/GenBank/DDBJ databases">
        <title>Prjna785345.</title>
        <authorList>
            <person name="Rujirawat T."/>
            <person name="Krajaejun T."/>
        </authorList>
    </citation>
    <scope>NUCLEOTIDE SEQUENCE</scope>
    <source>
        <strain evidence="9">Pi057C3</strain>
    </source>
</reference>
<dbReference type="InterPro" id="IPR037396">
    <property type="entry name" value="FMN_HAD"/>
</dbReference>
<keyword evidence="3" id="KW-0067">ATP-binding</keyword>
<dbReference type="Gene3D" id="3.40.50.300">
    <property type="entry name" value="P-loop containing nucleotide triphosphate hydrolases"/>
    <property type="match status" value="1"/>
</dbReference>
<feature type="region of interest" description="Disordered" evidence="6">
    <location>
        <begin position="675"/>
        <end position="706"/>
    </location>
</feature>
<dbReference type="CDD" id="cd02809">
    <property type="entry name" value="alpha_hydroxyacid_oxid_FMN"/>
    <property type="match status" value="1"/>
</dbReference>
<gene>
    <name evidence="9" type="ORF">P43SY_008591</name>
</gene>
<feature type="domain" description="FMN hydroxy acid dehydrogenase" evidence="8">
    <location>
        <begin position="6"/>
        <end position="371"/>
    </location>
</feature>